<keyword evidence="5" id="KW-0808">Transferase</keyword>
<evidence type="ECO:0000256" key="3">
    <source>
        <dbReference type="ARBA" id="ARBA00011900"/>
    </source>
</evidence>
<dbReference type="InterPro" id="IPR051537">
    <property type="entry name" value="DNA_Adenine_Mtase"/>
</dbReference>
<evidence type="ECO:0000256" key="7">
    <source>
        <dbReference type="ARBA" id="ARBA00022747"/>
    </source>
</evidence>
<dbReference type="SUPFAM" id="SSF53335">
    <property type="entry name" value="S-adenosyl-L-methionine-dependent methyltransferases"/>
    <property type="match status" value="1"/>
</dbReference>
<accession>A0A2G9II21</accession>
<comment type="similarity">
    <text evidence="2">Belongs to the type-I restriction system S methylase family.</text>
</comment>
<dbReference type="REBASE" id="304599">
    <property type="entry name" value="Pin2069ORF7465P"/>
</dbReference>
<keyword evidence="13" id="KW-0540">Nuclease</keyword>
<evidence type="ECO:0000256" key="8">
    <source>
        <dbReference type="ARBA" id="ARBA00023125"/>
    </source>
</evidence>
<evidence type="ECO:0000313" key="14">
    <source>
        <dbReference type="Proteomes" id="UP000230500"/>
    </source>
</evidence>
<evidence type="ECO:0000256" key="4">
    <source>
        <dbReference type="ARBA" id="ARBA00022603"/>
    </source>
</evidence>
<organism evidence="13 14">
    <name type="scientific">Prevotella intermedia</name>
    <dbReference type="NCBI Taxonomy" id="28131"/>
    <lineage>
        <taxon>Bacteria</taxon>
        <taxon>Pseudomonadati</taxon>
        <taxon>Bacteroidota</taxon>
        <taxon>Bacteroidia</taxon>
        <taxon>Bacteroidales</taxon>
        <taxon>Prevotellaceae</taxon>
        <taxon>Prevotella</taxon>
    </lineage>
</organism>
<dbReference type="EC" id="2.1.1.72" evidence="3"/>
<dbReference type="PROSITE" id="PS00092">
    <property type="entry name" value="N6_MTASE"/>
    <property type="match status" value="1"/>
</dbReference>
<dbReference type="GO" id="GO:0004519">
    <property type="term" value="F:endonuclease activity"/>
    <property type="evidence" value="ECO:0007669"/>
    <property type="project" value="UniProtKB-KW"/>
</dbReference>
<dbReference type="InterPro" id="IPR029063">
    <property type="entry name" value="SAM-dependent_MTases_sf"/>
</dbReference>
<protein>
    <recommendedName>
        <fullName evidence="3">site-specific DNA-methyltransferase (adenine-specific)</fullName>
        <ecNumber evidence="3">2.1.1.72</ecNumber>
    </recommendedName>
</protein>
<dbReference type="InterPro" id="IPR000055">
    <property type="entry name" value="Restrct_endonuc_typeI_TRD"/>
</dbReference>
<dbReference type="PANTHER" id="PTHR42933:SF4">
    <property type="entry name" value="TYPE I RESTRICTION ENZYME ECOKI METHYLASE SUBUNIT"/>
    <property type="match status" value="1"/>
</dbReference>
<dbReference type="InterPro" id="IPR044946">
    <property type="entry name" value="Restrct_endonuc_typeI_TRD_sf"/>
</dbReference>
<keyword evidence="6" id="KW-0949">S-adenosyl-L-methionine</keyword>
<gene>
    <name evidence="13" type="ORF">CUC04_07465</name>
</gene>
<dbReference type="Gene3D" id="3.40.50.150">
    <property type="entry name" value="Vaccinia Virus protein VP39"/>
    <property type="match status" value="1"/>
</dbReference>
<evidence type="ECO:0000259" key="12">
    <source>
        <dbReference type="Pfam" id="PF02384"/>
    </source>
</evidence>
<dbReference type="GO" id="GO:0003677">
    <property type="term" value="F:DNA binding"/>
    <property type="evidence" value="ECO:0007669"/>
    <property type="project" value="UniProtKB-KW"/>
</dbReference>
<dbReference type="AlphaFoldDB" id="A0A2G9II21"/>
<evidence type="ECO:0000256" key="10">
    <source>
        <dbReference type="SAM" id="Coils"/>
    </source>
</evidence>
<dbReference type="PANTHER" id="PTHR42933">
    <property type="entry name" value="SLR6095 PROTEIN"/>
    <property type="match status" value="1"/>
</dbReference>
<evidence type="ECO:0000256" key="1">
    <source>
        <dbReference type="ARBA" id="ARBA00006594"/>
    </source>
</evidence>
<feature type="domain" description="DNA methylase adenine-specific" evidence="12">
    <location>
        <begin position="378"/>
        <end position="673"/>
    </location>
</feature>
<proteinExistence type="inferred from homology"/>
<dbReference type="EMBL" id="PESN01000001">
    <property type="protein sequence ID" value="PIN29240.1"/>
    <property type="molecule type" value="Genomic_DNA"/>
</dbReference>
<comment type="catalytic activity">
    <reaction evidence="9">
        <text>a 2'-deoxyadenosine in DNA + S-adenosyl-L-methionine = an N(6)-methyl-2'-deoxyadenosine in DNA + S-adenosyl-L-homocysteine + H(+)</text>
        <dbReference type="Rhea" id="RHEA:15197"/>
        <dbReference type="Rhea" id="RHEA-COMP:12418"/>
        <dbReference type="Rhea" id="RHEA-COMP:12419"/>
        <dbReference type="ChEBI" id="CHEBI:15378"/>
        <dbReference type="ChEBI" id="CHEBI:57856"/>
        <dbReference type="ChEBI" id="CHEBI:59789"/>
        <dbReference type="ChEBI" id="CHEBI:90615"/>
        <dbReference type="ChEBI" id="CHEBI:90616"/>
        <dbReference type="EC" id="2.1.1.72"/>
    </reaction>
</comment>
<dbReference type="InterPro" id="IPR003356">
    <property type="entry name" value="DNA_methylase_A-5"/>
</dbReference>
<dbReference type="Pfam" id="PF01420">
    <property type="entry name" value="Methylase_S"/>
    <property type="match status" value="2"/>
</dbReference>
<evidence type="ECO:0000259" key="11">
    <source>
        <dbReference type="Pfam" id="PF01420"/>
    </source>
</evidence>
<keyword evidence="7" id="KW-0680">Restriction system</keyword>
<name>A0A2G9II21_PREIN</name>
<dbReference type="GO" id="GO:0032259">
    <property type="term" value="P:methylation"/>
    <property type="evidence" value="ECO:0007669"/>
    <property type="project" value="UniProtKB-KW"/>
</dbReference>
<comment type="similarity">
    <text evidence="1">Belongs to the N(4)/N(6)-methyltransferase family.</text>
</comment>
<dbReference type="GO" id="GO:0009007">
    <property type="term" value="F:site-specific DNA-methyltransferase (adenine-specific) activity"/>
    <property type="evidence" value="ECO:0007669"/>
    <property type="project" value="UniProtKB-EC"/>
</dbReference>
<keyword evidence="13" id="KW-0255">Endonuclease</keyword>
<dbReference type="Pfam" id="PF02384">
    <property type="entry name" value="N6_Mtase"/>
    <property type="match status" value="1"/>
</dbReference>
<dbReference type="SUPFAM" id="SSF116734">
    <property type="entry name" value="DNA methylase specificity domain"/>
    <property type="match status" value="2"/>
</dbReference>
<evidence type="ECO:0000256" key="5">
    <source>
        <dbReference type="ARBA" id="ARBA00022679"/>
    </source>
</evidence>
<comment type="caution">
    <text evidence="13">The sequence shown here is derived from an EMBL/GenBank/DDBJ whole genome shotgun (WGS) entry which is preliminary data.</text>
</comment>
<reference evidence="13 14" key="1">
    <citation type="submission" date="2017-11" db="EMBL/GenBank/DDBJ databases">
        <title>Genome sequencing of Prevotella intermedia KCOM 2069.</title>
        <authorList>
            <person name="Kook J.-K."/>
            <person name="Park S.-N."/>
            <person name="Lim Y.K."/>
        </authorList>
    </citation>
    <scope>NUCLEOTIDE SEQUENCE [LARGE SCALE GENOMIC DNA]</scope>
    <source>
        <strain evidence="13 14">KCOM 2069</strain>
    </source>
</reference>
<evidence type="ECO:0000256" key="6">
    <source>
        <dbReference type="ARBA" id="ARBA00022691"/>
    </source>
</evidence>
<feature type="domain" description="Type I restriction modification DNA specificity" evidence="11">
    <location>
        <begin position="1135"/>
        <end position="1242"/>
    </location>
</feature>
<keyword evidence="10" id="KW-0175">Coiled coil</keyword>
<dbReference type="RefSeq" id="WP_099977115.1">
    <property type="nucleotide sequence ID" value="NZ_PESN01000001.1"/>
</dbReference>
<dbReference type="GO" id="GO:0008170">
    <property type="term" value="F:N-methyltransferase activity"/>
    <property type="evidence" value="ECO:0007669"/>
    <property type="project" value="InterPro"/>
</dbReference>
<evidence type="ECO:0000256" key="2">
    <source>
        <dbReference type="ARBA" id="ARBA00010923"/>
    </source>
</evidence>
<sequence>MDIKKHITALGFVPKNGTNGIYHKTYVDYAIEIDFEKQNINYGNIIIAESRTTQNFSQPENFVVLECVDRLLLKGYKPQNIVLEKTWPSGHGTSGRLDICVNREDGTPYMLIECKTYGKEYNKELTKIHKDGGQLFTYFQLSGSKADVIMLYASELKGDKYIYVNEIIKIEDDYRNGDVKDIYEKWNKLTKDNGIFDSWVQPYNFQSKALTKEQLKEIKAEDSSFIFNRFLEILRHNVVSDKGNAFNKIFTLFLCKVYDETTTGEGEELKFQWLEGRDNHVDFQLRLTDLYSKGMKKFLDRTVSDFNNEDFDKRCANLNEDTKQYLLKEVNKLRLEKNNEFAIKEVYDNASFEENAKVVKEVVELIQEYRIRYNKRQQYLSDFFELLLTTGLKQEAGQYFTPVPIAQFIIKSLPLDSIMAKKLSRKDGEILPYMIDYAAGSGHFITEFMHEIQDIINNCDTSKYIEETRKHLVNWQNCHFDWATGYVYGIEKDYRLVKVGKVGCYLHGDGLANVILSDGLANFCNNKEYKGKLRKLVNDGQKDNQQFDIVLSNPPYSVSSFRQTTRDYYTEQDFELYNSLTDNSSEIECLFVERTKQLLKDGGVAGVILPSSILSNSGIYTKAREIILQYFDIIAIAELGSNTFMATNTNTVVMFLRRKDNYLAINTKVAVDTYFRTLNDVTINGIETPALKYVAYVWEGLDYADYVTLLQKSPNDKVKAHEVYIEYRKKLSSKSDVKILEEILNIEAEKLLYFILAYPQKVVIVKSGEKNVEKCFLGYEFSNRRGNEGIHAIQRGKNIDECTQLFDANSYDNPLRASTYIYKAFKGDVISPIAEDMQSHVNRISLIDMLNFDRPIFEKGINLNSKKKVVFNSTYILKPLDELVTFQNGLWKGDSGKLQTVKALRNTNFKLNNGFLDYSDVAEIDVEATQLLTRTLQYGDIILEKSGGSATQAIGRVVLFDKNDDEIYSYSNFCSRIRVNNACEVNPLYLWIILHNFYNQGGTIPLQNGIRLLNIDMVGYSKIKIPVPPIDIQKQIVEEIGKVDMSTSIANSVISNKISDIKTIINGLVPTVGIKEYFDINTKVLNPASCWENEHFTYVDIDSVGKGDGNISFDKIILGKDAPSRARRVAQDRTVIISTVRPYLKGFAYIENVPNKIIFSTGFALLRSKNEENYISKLLYYLFMFSDDLMRQMETAMPKAAYPSINKDDIGNFRIPMPSINEQKRIISQIEALELEINNARTTIENTASEKQAILDKYL</sequence>
<evidence type="ECO:0000256" key="9">
    <source>
        <dbReference type="ARBA" id="ARBA00047942"/>
    </source>
</evidence>
<keyword evidence="4" id="KW-0489">Methyltransferase</keyword>
<dbReference type="InterPro" id="IPR002052">
    <property type="entry name" value="DNA_methylase_N6_adenine_CS"/>
</dbReference>
<evidence type="ECO:0000313" key="13">
    <source>
        <dbReference type="EMBL" id="PIN29240.1"/>
    </source>
</evidence>
<dbReference type="PRINTS" id="PR00507">
    <property type="entry name" value="N12N6MTFRASE"/>
</dbReference>
<keyword evidence="13" id="KW-0378">Hydrolase</keyword>
<feature type="domain" description="Type I restriction modification DNA specificity" evidence="11">
    <location>
        <begin position="939"/>
        <end position="1057"/>
    </location>
</feature>
<keyword evidence="8" id="KW-0238">DNA-binding</keyword>
<dbReference type="Gene3D" id="3.90.220.20">
    <property type="entry name" value="DNA methylase specificity domains"/>
    <property type="match status" value="3"/>
</dbReference>
<dbReference type="Proteomes" id="UP000230500">
    <property type="component" value="Unassembled WGS sequence"/>
</dbReference>
<dbReference type="GO" id="GO:0009307">
    <property type="term" value="P:DNA restriction-modification system"/>
    <property type="evidence" value="ECO:0007669"/>
    <property type="project" value="UniProtKB-KW"/>
</dbReference>
<feature type="coiled-coil region" evidence="10">
    <location>
        <begin position="1223"/>
        <end position="1250"/>
    </location>
</feature>